<reference evidence="10" key="1">
    <citation type="submission" date="2018-05" db="EMBL/GenBank/DDBJ databases">
        <authorList>
            <person name="Li X."/>
        </authorList>
    </citation>
    <scope>NUCLEOTIDE SEQUENCE [LARGE SCALE GENOMIC DNA]</scope>
    <source>
        <strain evidence="10">LX32</strain>
    </source>
</reference>
<evidence type="ECO:0000256" key="5">
    <source>
        <dbReference type="ARBA" id="ARBA00022801"/>
    </source>
</evidence>
<dbReference type="CDD" id="cd04821">
    <property type="entry name" value="PA_M28_1_2"/>
    <property type="match status" value="1"/>
</dbReference>
<dbReference type="Pfam" id="PF04389">
    <property type="entry name" value="Peptidase_M28"/>
    <property type="match status" value="1"/>
</dbReference>
<feature type="domain" description="Peptidase M28" evidence="8">
    <location>
        <begin position="301"/>
        <end position="518"/>
    </location>
</feature>
<evidence type="ECO:0000313" key="9">
    <source>
        <dbReference type="EMBL" id="RAK55203.1"/>
    </source>
</evidence>
<dbReference type="Proteomes" id="UP000249254">
    <property type="component" value="Unassembled WGS sequence"/>
</dbReference>
<feature type="signal peptide" evidence="7">
    <location>
        <begin position="1"/>
        <end position="20"/>
    </location>
</feature>
<sequence>MARIWAAGVAMAMAAGAAWAQPAGSGPISAARMSAVVKEIASDAYEGRSPGTPGEAKTIDYLIGRFKALGLEPGGEKGSWTQAVPLVRFEVSDGAKMAFSLGDWSEPLVQSKEVMVQTLRPVDRVKVENAPLVFVGYGVTAPERQWDDFKGYDLKGKVAVFLVNDPDFEARPGEDAYGRFAGQAMTYYGRWTYKFEEAARRGALGAIIVHETPGAGYGWNTVQSSNSESYDIVRADPARDKTLFQGWVQRDVAADLFKRAGLDLDQLKAAARRADFHPVPIGTATFSADYGVKAQKVMSRNVIAKRTGKSRPKETVMFAAHWDAFGLGAPDDKGQRIRHGAADDGTGVAGVLELARAFVKQPRTARTTVFALWTAEERGLLGSEWYAVHPIYDPALTVANFTMDTLQPVGLSKDVVLVGAGQNELGDMLLKAAAAQHRTVTPDAHPERGLFYRADHFSMAKRGVPTLLLMSLGGGPDFVDGGRAAGDRWVSEFTAHCYHQPCDAWSPDWNLAGAAQDVDLLYRMGSTLAADGAWPKWKPASEFRGVRDATAAKRK</sequence>
<dbReference type="PANTHER" id="PTHR12147:SF56">
    <property type="entry name" value="AMINOPEPTIDASE YDR415C-RELATED"/>
    <property type="match status" value="1"/>
</dbReference>
<keyword evidence="3" id="KW-0479">Metal-binding</keyword>
<dbReference type="SUPFAM" id="SSF52025">
    <property type="entry name" value="PA domain"/>
    <property type="match status" value="1"/>
</dbReference>
<dbReference type="Gene3D" id="3.40.630.10">
    <property type="entry name" value="Zn peptidases"/>
    <property type="match status" value="1"/>
</dbReference>
<gene>
    <name evidence="9" type="ORF">DJ017_12070</name>
</gene>
<dbReference type="GO" id="GO:0006508">
    <property type="term" value="P:proteolysis"/>
    <property type="evidence" value="ECO:0007669"/>
    <property type="project" value="UniProtKB-KW"/>
</dbReference>
<protein>
    <submittedName>
        <fullName evidence="9">Peptidase M20</fullName>
    </submittedName>
</protein>
<name>A0A328AJS3_9CAUL</name>
<dbReference type="GO" id="GO:0004177">
    <property type="term" value="F:aminopeptidase activity"/>
    <property type="evidence" value="ECO:0007669"/>
    <property type="project" value="UniProtKB-KW"/>
</dbReference>
<keyword evidence="1" id="KW-0031">Aminopeptidase</keyword>
<keyword evidence="2" id="KW-0645">Protease</keyword>
<dbReference type="AlphaFoldDB" id="A0A328AJS3"/>
<comment type="caution">
    <text evidence="9">The sequence shown here is derived from an EMBL/GenBank/DDBJ whole genome shotgun (WGS) entry which is preliminary data.</text>
</comment>
<organism evidence="9 10">
    <name type="scientific">Phenylobacterium soli</name>
    <dbReference type="NCBI Taxonomy" id="2170551"/>
    <lineage>
        <taxon>Bacteria</taxon>
        <taxon>Pseudomonadati</taxon>
        <taxon>Pseudomonadota</taxon>
        <taxon>Alphaproteobacteria</taxon>
        <taxon>Caulobacterales</taxon>
        <taxon>Caulobacteraceae</taxon>
        <taxon>Phenylobacterium</taxon>
    </lineage>
</organism>
<proteinExistence type="predicted"/>
<dbReference type="Gene3D" id="3.50.30.30">
    <property type="match status" value="1"/>
</dbReference>
<dbReference type="GO" id="GO:0008235">
    <property type="term" value="F:metalloexopeptidase activity"/>
    <property type="evidence" value="ECO:0007669"/>
    <property type="project" value="InterPro"/>
</dbReference>
<dbReference type="OrthoDB" id="9778250at2"/>
<dbReference type="PANTHER" id="PTHR12147">
    <property type="entry name" value="METALLOPEPTIDASE M28 FAMILY MEMBER"/>
    <property type="match status" value="1"/>
</dbReference>
<evidence type="ECO:0000256" key="7">
    <source>
        <dbReference type="SAM" id="SignalP"/>
    </source>
</evidence>
<evidence type="ECO:0000256" key="2">
    <source>
        <dbReference type="ARBA" id="ARBA00022670"/>
    </source>
</evidence>
<dbReference type="InterPro" id="IPR046450">
    <property type="entry name" value="PA_dom_sf"/>
</dbReference>
<evidence type="ECO:0000313" key="10">
    <source>
        <dbReference type="Proteomes" id="UP000249254"/>
    </source>
</evidence>
<dbReference type="RefSeq" id="WP_111528951.1">
    <property type="nucleotide sequence ID" value="NZ_JBHRSG010000003.1"/>
</dbReference>
<dbReference type="GO" id="GO:0046872">
    <property type="term" value="F:metal ion binding"/>
    <property type="evidence" value="ECO:0007669"/>
    <property type="project" value="UniProtKB-KW"/>
</dbReference>
<keyword evidence="10" id="KW-1185">Reference proteome</keyword>
<evidence type="ECO:0000259" key="8">
    <source>
        <dbReference type="Pfam" id="PF04389"/>
    </source>
</evidence>
<keyword evidence="6" id="KW-0862">Zinc</keyword>
<evidence type="ECO:0000256" key="6">
    <source>
        <dbReference type="ARBA" id="ARBA00022833"/>
    </source>
</evidence>
<accession>A0A328AJS3</accession>
<keyword evidence="5" id="KW-0378">Hydrolase</keyword>
<evidence type="ECO:0000256" key="1">
    <source>
        <dbReference type="ARBA" id="ARBA00022438"/>
    </source>
</evidence>
<dbReference type="InterPro" id="IPR007484">
    <property type="entry name" value="Peptidase_M28"/>
</dbReference>
<evidence type="ECO:0000256" key="3">
    <source>
        <dbReference type="ARBA" id="ARBA00022723"/>
    </source>
</evidence>
<feature type="chain" id="PRO_5016386428" evidence="7">
    <location>
        <begin position="21"/>
        <end position="555"/>
    </location>
</feature>
<dbReference type="EMBL" id="QFYQ01000001">
    <property type="protein sequence ID" value="RAK55203.1"/>
    <property type="molecule type" value="Genomic_DNA"/>
</dbReference>
<keyword evidence="4 7" id="KW-0732">Signal</keyword>
<evidence type="ECO:0000256" key="4">
    <source>
        <dbReference type="ARBA" id="ARBA00022729"/>
    </source>
</evidence>
<dbReference type="SUPFAM" id="SSF53187">
    <property type="entry name" value="Zn-dependent exopeptidases"/>
    <property type="match status" value="1"/>
</dbReference>
<dbReference type="InterPro" id="IPR045175">
    <property type="entry name" value="M28_fam"/>
</dbReference>